<dbReference type="Gramene" id="OPUNC09G06460.1">
    <property type="protein sequence ID" value="OPUNC09G06460.1"/>
    <property type="gene ID" value="OPUNC09G06460"/>
</dbReference>
<evidence type="ECO:0000313" key="3">
    <source>
        <dbReference type="EnsemblPlants" id="OPUNC09G06460.1"/>
    </source>
</evidence>
<dbReference type="HOGENOM" id="CLU_1663590_0_0_1"/>
<protein>
    <submittedName>
        <fullName evidence="3">Uncharacterized protein</fullName>
    </submittedName>
</protein>
<sequence length="159" mass="17131">MIAVLIDLDDKKKRSGRGRGSPAAVVAMALVMLLAVAALEADHRRRVHSEPLLRPLRPVDCSSCAAAEVHNQIPSRGEDGGQQGGKELGDCGEGRGQQARKIHGDAPEVAGGGELNRGETRVQDTGGELVRKVKEKRYISVRRRTEQATLEEEAIGELH</sequence>
<organism evidence="3">
    <name type="scientific">Oryza punctata</name>
    <name type="common">Red rice</name>
    <dbReference type="NCBI Taxonomy" id="4537"/>
    <lineage>
        <taxon>Eukaryota</taxon>
        <taxon>Viridiplantae</taxon>
        <taxon>Streptophyta</taxon>
        <taxon>Embryophyta</taxon>
        <taxon>Tracheophyta</taxon>
        <taxon>Spermatophyta</taxon>
        <taxon>Magnoliopsida</taxon>
        <taxon>Liliopsida</taxon>
        <taxon>Poales</taxon>
        <taxon>Poaceae</taxon>
        <taxon>BOP clade</taxon>
        <taxon>Oryzoideae</taxon>
        <taxon>Oryzeae</taxon>
        <taxon>Oryzinae</taxon>
        <taxon>Oryza</taxon>
    </lineage>
</organism>
<accession>A0A0E0M0F6</accession>
<keyword evidence="4" id="KW-1185">Reference proteome</keyword>
<evidence type="ECO:0000313" key="4">
    <source>
        <dbReference type="Proteomes" id="UP000026962"/>
    </source>
</evidence>
<feature type="transmembrane region" description="Helical" evidence="2">
    <location>
        <begin position="20"/>
        <end position="39"/>
    </location>
</feature>
<evidence type="ECO:0000256" key="2">
    <source>
        <dbReference type="SAM" id="Phobius"/>
    </source>
</evidence>
<keyword evidence="2" id="KW-1133">Transmembrane helix</keyword>
<reference evidence="3" key="2">
    <citation type="submission" date="2018-05" db="EMBL/GenBank/DDBJ databases">
        <title>OpunRS2 (Oryza punctata Reference Sequence Version 2).</title>
        <authorList>
            <person name="Zhang J."/>
            <person name="Kudrna D."/>
            <person name="Lee S."/>
            <person name="Talag J."/>
            <person name="Welchert J."/>
            <person name="Wing R.A."/>
        </authorList>
    </citation>
    <scope>NUCLEOTIDE SEQUENCE [LARGE SCALE GENOMIC DNA]</scope>
</reference>
<dbReference type="Proteomes" id="UP000026962">
    <property type="component" value="Chromosome 9"/>
</dbReference>
<evidence type="ECO:0000256" key="1">
    <source>
        <dbReference type="SAM" id="MobiDB-lite"/>
    </source>
</evidence>
<dbReference type="AlphaFoldDB" id="A0A0E0M0F6"/>
<keyword evidence="2" id="KW-0472">Membrane</keyword>
<feature type="region of interest" description="Disordered" evidence="1">
    <location>
        <begin position="72"/>
        <end position="129"/>
    </location>
</feature>
<dbReference type="EnsemblPlants" id="OPUNC09G06460.1">
    <property type="protein sequence ID" value="OPUNC09G06460.1"/>
    <property type="gene ID" value="OPUNC09G06460"/>
</dbReference>
<proteinExistence type="predicted"/>
<keyword evidence="2" id="KW-0812">Transmembrane</keyword>
<reference evidence="3" key="1">
    <citation type="submission" date="2015-04" db="UniProtKB">
        <authorList>
            <consortium name="EnsemblPlants"/>
        </authorList>
    </citation>
    <scope>IDENTIFICATION</scope>
</reference>
<name>A0A0E0M0F6_ORYPU</name>